<dbReference type="AlphaFoldDB" id="A0A6C0EI92"/>
<protein>
    <submittedName>
        <fullName evidence="2">Uncharacterized protein</fullName>
    </submittedName>
</protein>
<dbReference type="EMBL" id="MN738865">
    <property type="protein sequence ID" value="QHT28894.1"/>
    <property type="molecule type" value="Genomic_DNA"/>
</dbReference>
<evidence type="ECO:0000256" key="1">
    <source>
        <dbReference type="SAM" id="Coils"/>
    </source>
</evidence>
<accession>A0A6C0EI92</accession>
<organism evidence="2">
    <name type="scientific">viral metagenome</name>
    <dbReference type="NCBI Taxonomy" id="1070528"/>
    <lineage>
        <taxon>unclassified sequences</taxon>
        <taxon>metagenomes</taxon>
        <taxon>organismal metagenomes</taxon>
    </lineage>
</organism>
<evidence type="ECO:0000313" key="2">
    <source>
        <dbReference type="EMBL" id="QHT28894.1"/>
    </source>
</evidence>
<feature type="coiled-coil region" evidence="1">
    <location>
        <begin position="51"/>
        <end position="78"/>
    </location>
</feature>
<keyword evidence="1" id="KW-0175">Coiled coil</keyword>
<sequence length="84" mass="9870">MIFFLTNTVLDIGLGASFWILKQTSYGLYSAYRYLTNNSETRYITNNSESNDTLVILYKEQQDKIEELNNNIDRLTKLVEHKLE</sequence>
<proteinExistence type="predicted"/>
<name>A0A6C0EI92_9ZZZZ</name>
<reference evidence="2" key="1">
    <citation type="journal article" date="2020" name="Nature">
        <title>Giant virus diversity and host interactions through global metagenomics.</title>
        <authorList>
            <person name="Schulz F."/>
            <person name="Roux S."/>
            <person name="Paez-Espino D."/>
            <person name="Jungbluth S."/>
            <person name="Walsh D.A."/>
            <person name="Denef V.J."/>
            <person name="McMahon K.D."/>
            <person name="Konstantinidis K.T."/>
            <person name="Eloe-Fadrosh E.A."/>
            <person name="Kyrpides N.C."/>
            <person name="Woyke T."/>
        </authorList>
    </citation>
    <scope>NUCLEOTIDE SEQUENCE</scope>
    <source>
        <strain evidence="2">GVMAG-M-3300001351-8</strain>
    </source>
</reference>